<feature type="domain" description="Dinitrogenase iron-molybdenum cofactor biosynthesis" evidence="1">
    <location>
        <begin position="30"/>
        <end position="120"/>
    </location>
</feature>
<dbReference type="RefSeq" id="WP_014559979.1">
    <property type="nucleotide sequence ID" value="NC_017464.1"/>
</dbReference>
<name>I0AIL7_IGNAJ</name>
<dbReference type="InterPro" id="IPR003731">
    <property type="entry name" value="Di-Nase_FeMo-co_biosynth"/>
</dbReference>
<gene>
    <name evidence="2" type="ordered locus">IALB_1113</name>
</gene>
<sequence length="124" mass="13598">MLNKKSKKIKSVKIISSGRIAIPAMGKTLDAFVSDSLGRAPFIIIYDVETQKFESCENPGFTLKDGSGLKVSEIILENKATILLTREIGTKAYSVLMKEHIDIHLLNSGGTVNSAIKKFLTDQQ</sequence>
<dbReference type="SUPFAM" id="SSF53146">
    <property type="entry name" value="Nitrogenase accessory factor-like"/>
    <property type="match status" value="1"/>
</dbReference>
<evidence type="ECO:0000313" key="3">
    <source>
        <dbReference type="Proteomes" id="UP000007394"/>
    </source>
</evidence>
<dbReference type="AlphaFoldDB" id="I0AIL7"/>
<protein>
    <recommendedName>
        <fullName evidence="1">Dinitrogenase iron-molybdenum cofactor biosynthesis domain-containing protein</fullName>
    </recommendedName>
</protein>
<dbReference type="EMBL" id="CP003418">
    <property type="protein sequence ID" value="AFH48824.1"/>
    <property type="molecule type" value="Genomic_DNA"/>
</dbReference>
<dbReference type="KEGG" id="ial:IALB_1113"/>
<accession>I0AIL7</accession>
<dbReference type="Gene3D" id="3.30.420.130">
    <property type="entry name" value="Dinitrogenase iron-molybdenum cofactor biosynthesis domain"/>
    <property type="match status" value="1"/>
</dbReference>
<proteinExistence type="predicted"/>
<dbReference type="Proteomes" id="UP000007394">
    <property type="component" value="Chromosome"/>
</dbReference>
<dbReference type="OrthoDB" id="9807451at2"/>
<dbReference type="eggNOG" id="COG1433">
    <property type="taxonomic scope" value="Bacteria"/>
</dbReference>
<reference evidence="2 3" key="1">
    <citation type="journal article" date="2012" name="Front. Microbiol.">
        <title>Complete genome of Ignavibacterium album, a metabolically versatile, flagellated, facultative anaerobe from the phylum Chlorobi.</title>
        <authorList>
            <person name="Liu Z."/>
            <person name="Frigaard N.-U."/>
            <person name="Vogl K."/>
            <person name="Iino T."/>
            <person name="Ohkuma M."/>
            <person name="Overmann J."/>
            <person name="Bryant D.A."/>
        </authorList>
    </citation>
    <scope>NUCLEOTIDE SEQUENCE [LARGE SCALE GENOMIC DNA]</scope>
    <source>
        <strain evidence="3">DSM 19864 / JCM 16511 / NBRC 101810 / Mat9-16</strain>
    </source>
</reference>
<dbReference type="InterPro" id="IPR036105">
    <property type="entry name" value="DiNase_FeMo-co_biosyn_sf"/>
</dbReference>
<dbReference type="PATRIC" id="fig|945713.3.peg.1118"/>
<evidence type="ECO:0000259" key="1">
    <source>
        <dbReference type="Pfam" id="PF02579"/>
    </source>
</evidence>
<dbReference type="STRING" id="945713.IALB_1113"/>
<organism evidence="2 3">
    <name type="scientific">Ignavibacterium album (strain DSM 19864 / JCM 16511 / NBRC 101810 / Mat9-16)</name>
    <dbReference type="NCBI Taxonomy" id="945713"/>
    <lineage>
        <taxon>Bacteria</taxon>
        <taxon>Pseudomonadati</taxon>
        <taxon>Ignavibacteriota</taxon>
        <taxon>Ignavibacteria</taxon>
        <taxon>Ignavibacteriales</taxon>
        <taxon>Ignavibacteriaceae</taxon>
        <taxon>Ignavibacterium</taxon>
    </lineage>
</organism>
<evidence type="ECO:0000313" key="2">
    <source>
        <dbReference type="EMBL" id="AFH48824.1"/>
    </source>
</evidence>
<dbReference type="PANTHER" id="PTHR42983:SF1">
    <property type="entry name" value="IRON-MOLYBDENUM PROTEIN"/>
    <property type="match status" value="1"/>
</dbReference>
<dbReference type="Pfam" id="PF02579">
    <property type="entry name" value="Nitro_FeMo-Co"/>
    <property type="match status" value="1"/>
</dbReference>
<dbReference type="PANTHER" id="PTHR42983">
    <property type="entry name" value="DINITROGENASE IRON-MOLYBDENUM COFACTOR PROTEIN-RELATED"/>
    <property type="match status" value="1"/>
</dbReference>
<keyword evidence="3" id="KW-1185">Reference proteome</keyword>
<dbReference type="HOGENOM" id="CLU_104194_0_2_10"/>